<dbReference type="PANTHER" id="PTHR36924:SF1">
    <property type="entry name" value="ANTITOXIN HIGA-1"/>
    <property type="match status" value="1"/>
</dbReference>
<sequence length="124" mass="13907">MAKRSLQCKLALVPTQENRMAEYMAREPQRAPTHPGELMREILEDHVKLPIAEAARRMQISRPALYAVLNGKSAVTADMALRFGKLVGGDPELYVRMQVGYSLWHARKANERVLKAIKTVPLAA</sequence>
<evidence type="ECO:0000313" key="2">
    <source>
        <dbReference type="EMBL" id="TXL80388.1"/>
    </source>
</evidence>
<accession>A0A5C8PU69</accession>
<name>A0A5C8PU69_9HYPH</name>
<dbReference type="EMBL" id="VDUZ01000004">
    <property type="protein sequence ID" value="TXL80388.1"/>
    <property type="molecule type" value="Genomic_DNA"/>
</dbReference>
<keyword evidence="1" id="KW-0238">DNA-binding</keyword>
<comment type="caution">
    <text evidence="2">The sequence shown here is derived from an EMBL/GenBank/DDBJ whole genome shotgun (WGS) entry which is preliminary data.</text>
</comment>
<dbReference type="Gene3D" id="1.10.260.40">
    <property type="entry name" value="lambda repressor-like DNA-binding domains"/>
    <property type="match status" value="1"/>
</dbReference>
<proteinExistence type="predicted"/>
<dbReference type="InterPro" id="IPR010982">
    <property type="entry name" value="Lambda_DNA-bd_dom_sf"/>
</dbReference>
<dbReference type="NCBIfam" id="TIGR02607">
    <property type="entry name" value="antidote_HigA"/>
    <property type="match status" value="1"/>
</dbReference>
<dbReference type="PANTHER" id="PTHR36924">
    <property type="entry name" value="ANTITOXIN HIGA-1"/>
    <property type="match status" value="1"/>
</dbReference>
<evidence type="ECO:0000256" key="1">
    <source>
        <dbReference type="ARBA" id="ARBA00023125"/>
    </source>
</evidence>
<keyword evidence="3" id="KW-1185">Reference proteome</keyword>
<protein>
    <submittedName>
        <fullName evidence="2">HigA family addiction module antidote protein</fullName>
    </submittedName>
</protein>
<dbReference type="Proteomes" id="UP000321638">
    <property type="component" value="Unassembled WGS sequence"/>
</dbReference>
<dbReference type="InterPro" id="IPR001387">
    <property type="entry name" value="Cro/C1-type_HTH"/>
</dbReference>
<dbReference type="OrthoDB" id="3174593at2"/>
<dbReference type="SUPFAM" id="SSF47413">
    <property type="entry name" value="lambda repressor-like DNA-binding domains"/>
    <property type="match status" value="1"/>
</dbReference>
<dbReference type="AlphaFoldDB" id="A0A5C8PU69"/>
<organism evidence="2 3">
    <name type="scientific">Vineibacter terrae</name>
    <dbReference type="NCBI Taxonomy" id="2586908"/>
    <lineage>
        <taxon>Bacteria</taxon>
        <taxon>Pseudomonadati</taxon>
        <taxon>Pseudomonadota</taxon>
        <taxon>Alphaproteobacteria</taxon>
        <taxon>Hyphomicrobiales</taxon>
        <taxon>Vineibacter</taxon>
    </lineage>
</organism>
<reference evidence="2 3" key="1">
    <citation type="submission" date="2019-06" db="EMBL/GenBank/DDBJ databases">
        <title>New taxonomy in bacterial strain CC-CFT640, isolated from vineyard.</title>
        <authorList>
            <person name="Lin S.-Y."/>
            <person name="Tsai C.-F."/>
            <person name="Young C.-C."/>
        </authorList>
    </citation>
    <scope>NUCLEOTIDE SEQUENCE [LARGE SCALE GENOMIC DNA]</scope>
    <source>
        <strain evidence="2 3">CC-CFT640</strain>
    </source>
</reference>
<dbReference type="InterPro" id="IPR013430">
    <property type="entry name" value="Toxin_antidote_HigA"/>
</dbReference>
<evidence type="ECO:0000313" key="3">
    <source>
        <dbReference type="Proteomes" id="UP000321638"/>
    </source>
</evidence>
<dbReference type="CDD" id="cd00093">
    <property type="entry name" value="HTH_XRE"/>
    <property type="match status" value="1"/>
</dbReference>
<dbReference type="GO" id="GO:0003677">
    <property type="term" value="F:DNA binding"/>
    <property type="evidence" value="ECO:0007669"/>
    <property type="project" value="UniProtKB-KW"/>
</dbReference>
<gene>
    <name evidence="2" type="ORF">FHP25_04985</name>
</gene>